<feature type="region of interest" description="Disordered" evidence="3">
    <location>
        <begin position="164"/>
        <end position="193"/>
    </location>
</feature>
<dbReference type="Pfam" id="PF00172">
    <property type="entry name" value="Zn_clus"/>
    <property type="match status" value="1"/>
</dbReference>
<evidence type="ECO:0000313" key="6">
    <source>
        <dbReference type="Proteomes" id="UP001152049"/>
    </source>
</evidence>
<proteinExistence type="predicted"/>
<dbReference type="SMART" id="SM00906">
    <property type="entry name" value="Fungal_trans"/>
    <property type="match status" value="1"/>
</dbReference>
<dbReference type="PANTHER" id="PTHR47425">
    <property type="entry name" value="FARB-RELATED"/>
    <property type="match status" value="1"/>
</dbReference>
<feature type="domain" description="Zn(2)-C6 fungal-type" evidence="4">
    <location>
        <begin position="45"/>
        <end position="77"/>
    </location>
</feature>
<reference evidence="5" key="1">
    <citation type="submission" date="2022-09" db="EMBL/GenBank/DDBJ databases">
        <title>Fusarium specimens isolated from Avocado Roots.</title>
        <authorList>
            <person name="Stajich J."/>
            <person name="Roper C."/>
            <person name="Heimlech-Rivalta G."/>
        </authorList>
    </citation>
    <scope>NUCLEOTIDE SEQUENCE</scope>
    <source>
        <strain evidence="5">CF00136</strain>
    </source>
</reference>
<feature type="compositionally biased region" description="Basic and acidic residues" evidence="3">
    <location>
        <begin position="19"/>
        <end position="36"/>
    </location>
</feature>
<dbReference type="OrthoDB" id="5079495at2759"/>
<dbReference type="InterPro" id="IPR001138">
    <property type="entry name" value="Zn2Cys6_DnaBD"/>
</dbReference>
<evidence type="ECO:0000256" key="3">
    <source>
        <dbReference type="SAM" id="MobiDB-lite"/>
    </source>
</evidence>
<dbReference type="InterPro" id="IPR052761">
    <property type="entry name" value="Fungal_Detox/Toxin_TFs"/>
</dbReference>
<dbReference type="Proteomes" id="UP001152049">
    <property type="component" value="Unassembled WGS sequence"/>
</dbReference>
<dbReference type="EMBL" id="JAOQAZ010000036">
    <property type="protein sequence ID" value="KAJ4248462.1"/>
    <property type="molecule type" value="Genomic_DNA"/>
</dbReference>
<dbReference type="PANTHER" id="PTHR47425:SF3">
    <property type="entry name" value="ZN(II)2CYS6 TRANSCRIPTION FACTOR (EUROFUNG)"/>
    <property type="match status" value="1"/>
</dbReference>
<evidence type="ECO:0000259" key="4">
    <source>
        <dbReference type="PROSITE" id="PS50048"/>
    </source>
</evidence>
<dbReference type="CDD" id="cd12148">
    <property type="entry name" value="fungal_TF_MHR"/>
    <property type="match status" value="1"/>
</dbReference>
<evidence type="ECO:0000256" key="2">
    <source>
        <dbReference type="ARBA" id="ARBA00023242"/>
    </source>
</evidence>
<evidence type="ECO:0000313" key="5">
    <source>
        <dbReference type="EMBL" id="KAJ4248462.1"/>
    </source>
</evidence>
<feature type="compositionally biased region" description="Low complexity" evidence="3">
    <location>
        <begin position="109"/>
        <end position="125"/>
    </location>
</feature>
<dbReference type="AlphaFoldDB" id="A0A9W8RNP1"/>
<accession>A0A9W8RNP1</accession>
<sequence length="779" mass="86088">MNRPTPSPTASGGGDDEASEGRSQKRASWDDCAQERSSKRRASRACLSCRNRKVRCDVVGRGVPCTNCRLDGVDCVVTESNRGRRPTSTTISSTNATASATITAAADTTIDDPPVLSPSFPSLPDHGPSPANPEPPGCPGSQIPSPPAHADEYLVSLSFEEQHPNLQSREASSLHPHELLPSPSRQHQGNGFIPAMDLSTGSTQEQLPARRDTRLPVFIRPLPPRITPCDLEYLANKDALNIPDDALRNELLRAYAEIVHPFMPAVDLHAFLDSVLEPRPQSVSLLLFQAVMFASIAFVDVGLLQSKGYSSRKVARKVFFNRVRLLYGLDCETDRLVLVQSLLLMTYWYDNPADEKDTWYWMGIALTLAQVGGLHRDQQELPLSSQEKRLRRRIWWSCVLRDRLLALGVRRPSRIRDNDFDVPFLSVDDFDLSPASDAALRVLGKSRMTLYNPEARAAVAALCVDLSKLANCIGRILHSQYTIGGSQAVRPEYPSHLSVFPKRSEQQSGDLVKCDDELAEWVRNQDSRSRYTPVSDRRPQTADRIIQLHQSLLHMIYLTAVGVLHRPAAFCSGAYAESDSTRRESKRKVTQAAIAMNKLAFDLEANNQLLYLSTSSVPAFLSAALIHLLEIRSSDEEVRNMSIGRFYQCIHILHQLRDTYASADHAFQFLEKVLRATDINVPMLQLPSTVMSRNQPDSSACPSSSGFYGHASATNASQSSQVCQPLLSPGPIGNIFDLWHSTGSGSLWQDDIQLPGDILAGSPQLASWADFQGLIPTTM</sequence>
<feature type="region of interest" description="Disordered" evidence="3">
    <location>
        <begin position="109"/>
        <end position="149"/>
    </location>
</feature>
<dbReference type="SMART" id="SM00066">
    <property type="entry name" value="GAL4"/>
    <property type="match status" value="1"/>
</dbReference>
<dbReference type="Pfam" id="PF04082">
    <property type="entry name" value="Fungal_trans"/>
    <property type="match status" value="1"/>
</dbReference>
<dbReference type="GO" id="GO:0000981">
    <property type="term" value="F:DNA-binding transcription factor activity, RNA polymerase II-specific"/>
    <property type="evidence" value="ECO:0007669"/>
    <property type="project" value="InterPro"/>
</dbReference>
<keyword evidence="2" id="KW-0539">Nucleus</keyword>
<dbReference type="GO" id="GO:0003677">
    <property type="term" value="F:DNA binding"/>
    <property type="evidence" value="ECO:0007669"/>
    <property type="project" value="InterPro"/>
</dbReference>
<evidence type="ECO:0000256" key="1">
    <source>
        <dbReference type="ARBA" id="ARBA00022723"/>
    </source>
</evidence>
<organism evidence="5 6">
    <name type="scientific">Fusarium torreyae</name>
    <dbReference type="NCBI Taxonomy" id="1237075"/>
    <lineage>
        <taxon>Eukaryota</taxon>
        <taxon>Fungi</taxon>
        <taxon>Dikarya</taxon>
        <taxon>Ascomycota</taxon>
        <taxon>Pezizomycotina</taxon>
        <taxon>Sordariomycetes</taxon>
        <taxon>Hypocreomycetidae</taxon>
        <taxon>Hypocreales</taxon>
        <taxon>Nectriaceae</taxon>
        <taxon>Fusarium</taxon>
    </lineage>
</organism>
<dbReference type="CDD" id="cd00067">
    <property type="entry name" value="GAL4"/>
    <property type="match status" value="1"/>
</dbReference>
<gene>
    <name evidence="5" type="ORF">NW762_012799</name>
</gene>
<dbReference type="PROSITE" id="PS00463">
    <property type="entry name" value="ZN2_CY6_FUNGAL_1"/>
    <property type="match status" value="1"/>
</dbReference>
<dbReference type="Gene3D" id="4.10.240.10">
    <property type="entry name" value="Zn(2)-C6 fungal-type DNA-binding domain"/>
    <property type="match status" value="1"/>
</dbReference>
<keyword evidence="1" id="KW-0479">Metal-binding</keyword>
<comment type="caution">
    <text evidence="5">The sequence shown here is derived from an EMBL/GenBank/DDBJ whole genome shotgun (WGS) entry which is preliminary data.</text>
</comment>
<protein>
    <recommendedName>
        <fullName evidence="4">Zn(2)-C6 fungal-type domain-containing protein</fullName>
    </recommendedName>
</protein>
<feature type="region of interest" description="Disordered" evidence="3">
    <location>
        <begin position="1"/>
        <end position="36"/>
    </location>
</feature>
<dbReference type="GO" id="GO:0008270">
    <property type="term" value="F:zinc ion binding"/>
    <property type="evidence" value="ECO:0007669"/>
    <property type="project" value="InterPro"/>
</dbReference>
<dbReference type="SUPFAM" id="SSF57701">
    <property type="entry name" value="Zn2/Cys6 DNA-binding domain"/>
    <property type="match status" value="1"/>
</dbReference>
<keyword evidence="6" id="KW-1185">Reference proteome</keyword>
<dbReference type="GO" id="GO:0006351">
    <property type="term" value="P:DNA-templated transcription"/>
    <property type="evidence" value="ECO:0007669"/>
    <property type="project" value="InterPro"/>
</dbReference>
<dbReference type="PROSITE" id="PS50048">
    <property type="entry name" value="ZN2_CY6_FUNGAL_2"/>
    <property type="match status" value="1"/>
</dbReference>
<name>A0A9W8RNP1_9HYPO</name>
<dbReference type="InterPro" id="IPR036864">
    <property type="entry name" value="Zn2-C6_fun-type_DNA-bd_sf"/>
</dbReference>
<dbReference type="InterPro" id="IPR007219">
    <property type="entry name" value="XnlR_reg_dom"/>
</dbReference>